<name>A0A090XEZ4_IXORI</name>
<proteinExistence type="evidence at transcript level"/>
<accession>A0A090XEZ4</accession>
<dbReference type="InterPro" id="IPR029672">
    <property type="entry name" value="FAM199X_fam"/>
</dbReference>
<sequence>MIESSSSSLLGTSPWNTDPFLWKDGTSFLAFENLLSDTADCLPLSSDSPDEDEGSPAMLELPVAPAPTPESGFADILAGFLEEDTCTTYGLDLDELSLDPTESSEVLSDWSGSSGWPAYDVGEDTADFGGHRSRERSRRGTSAAAADILESSSSKSWSLMSGEEQLRTVEALTEAISRQLGLREQLDVIRIINPLASVDPAADREFIVDLRHLDDRKLRQIADYVRRHAAAKEEVARPRPGRRSRRSTSDNSSSGSSNPSATKAPINSGVAPRTQKDKRKRHRREPAMASHQRKARRQMLKEQRSGLFVTRTGAVPQRDSPGRRLFTGTGLPPDGLILAARCGRGRRGRHPALTELFPGRRFLSRVVQEPWTVVLWRRNGWPGVFSILFFLEKSSI</sequence>
<dbReference type="EMBL" id="GBIH01000987">
    <property type="protein sequence ID" value="JAC93723.1"/>
    <property type="molecule type" value="mRNA"/>
</dbReference>
<evidence type="ECO:0000256" key="1">
    <source>
        <dbReference type="ARBA" id="ARBA00009319"/>
    </source>
</evidence>
<feature type="compositionally biased region" description="Low complexity" evidence="2">
    <location>
        <begin position="249"/>
        <end position="260"/>
    </location>
</feature>
<feature type="region of interest" description="Disordered" evidence="2">
    <location>
        <begin position="230"/>
        <end position="298"/>
    </location>
</feature>
<dbReference type="AlphaFoldDB" id="A0A090XEZ4"/>
<evidence type="ECO:0000313" key="3">
    <source>
        <dbReference type="EMBL" id="JAC93723.1"/>
    </source>
</evidence>
<feature type="region of interest" description="Disordered" evidence="2">
    <location>
        <begin position="124"/>
        <end position="145"/>
    </location>
</feature>
<evidence type="ECO:0000256" key="2">
    <source>
        <dbReference type="SAM" id="MobiDB-lite"/>
    </source>
</evidence>
<feature type="region of interest" description="Disordered" evidence="2">
    <location>
        <begin position="42"/>
        <end position="66"/>
    </location>
</feature>
<comment type="similarity">
    <text evidence="1">Belongs to the FAM199 family.</text>
</comment>
<protein>
    <submittedName>
        <fullName evidence="3">Uncharacterized protein</fullName>
    </submittedName>
</protein>
<dbReference type="PANTHER" id="PTHR32003">
    <property type="entry name" value="PROTEIN FAM199X"/>
    <property type="match status" value="1"/>
</dbReference>
<organism evidence="3">
    <name type="scientific">Ixodes ricinus</name>
    <name type="common">Common tick</name>
    <name type="synonym">Acarus ricinus</name>
    <dbReference type="NCBI Taxonomy" id="34613"/>
    <lineage>
        <taxon>Eukaryota</taxon>
        <taxon>Metazoa</taxon>
        <taxon>Ecdysozoa</taxon>
        <taxon>Arthropoda</taxon>
        <taxon>Chelicerata</taxon>
        <taxon>Arachnida</taxon>
        <taxon>Acari</taxon>
        <taxon>Parasitiformes</taxon>
        <taxon>Ixodida</taxon>
        <taxon>Ixodoidea</taxon>
        <taxon>Ixodidae</taxon>
        <taxon>Ixodinae</taxon>
        <taxon>Ixodes</taxon>
    </lineage>
</organism>
<dbReference type="Pfam" id="PF15814">
    <property type="entry name" value="FAM199X"/>
    <property type="match status" value="1"/>
</dbReference>
<dbReference type="PANTHER" id="PTHR32003:SF1">
    <property type="entry name" value="PROTEIN FAM199X"/>
    <property type="match status" value="1"/>
</dbReference>
<reference evidence="3" key="1">
    <citation type="journal article" date="2015" name="PLoS Negl. Trop. Dis.">
        <title>Deep Sequencing Analysis of the Ixodes ricinus Haemocytome.</title>
        <authorList>
            <person name="Kotsyfakis M."/>
            <person name="Kopacek P."/>
            <person name="Franta Z."/>
            <person name="Pedra J.H."/>
            <person name="Ribeiro J.M."/>
        </authorList>
    </citation>
    <scope>NUCLEOTIDE SEQUENCE</scope>
</reference>